<comment type="catalytic activity">
    <reaction evidence="9">
        <text>cytidine + H2O + H(+) = uridine + NH4(+)</text>
        <dbReference type="Rhea" id="RHEA:16069"/>
        <dbReference type="ChEBI" id="CHEBI:15377"/>
        <dbReference type="ChEBI" id="CHEBI:15378"/>
        <dbReference type="ChEBI" id="CHEBI:16704"/>
        <dbReference type="ChEBI" id="CHEBI:17562"/>
        <dbReference type="ChEBI" id="CHEBI:28938"/>
        <dbReference type="EC" id="3.5.4.5"/>
    </reaction>
</comment>
<dbReference type="CDD" id="cd01283">
    <property type="entry name" value="cytidine_deaminase"/>
    <property type="match status" value="1"/>
</dbReference>
<dbReference type="InterPro" id="IPR016193">
    <property type="entry name" value="Cytidine_deaminase-like"/>
</dbReference>
<evidence type="ECO:0000256" key="3">
    <source>
        <dbReference type="ARBA" id="ARBA00006576"/>
    </source>
</evidence>
<dbReference type="InterPro" id="IPR006262">
    <property type="entry name" value="Cyt_deam_tetra"/>
</dbReference>
<comment type="function">
    <text evidence="2">This enzyme scavenges exogenous and endogenous cytidine and 2'-deoxycytidine for UMP synthesis.</text>
</comment>
<dbReference type="PANTHER" id="PTHR11644:SF2">
    <property type="entry name" value="CYTIDINE DEAMINASE"/>
    <property type="match status" value="1"/>
</dbReference>
<dbReference type="FunFam" id="3.40.140.10:FF:000008">
    <property type="entry name" value="Cytidine deaminase"/>
    <property type="match status" value="1"/>
</dbReference>
<evidence type="ECO:0000256" key="9">
    <source>
        <dbReference type="ARBA" id="ARBA00049558"/>
    </source>
</evidence>
<reference evidence="15 16" key="1">
    <citation type="submission" date="2018-01" db="EMBL/GenBank/DDBJ databases">
        <title>Metagenomic assembled genomes from two thermal pools in the Uzon Caldera, Kamchatka, Russia.</title>
        <authorList>
            <person name="Wilkins L."/>
            <person name="Ettinger C."/>
        </authorList>
    </citation>
    <scope>NUCLEOTIDE SEQUENCE [LARGE SCALE GENOMIC DNA]</scope>
    <source>
        <strain evidence="15">ZAV-06</strain>
    </source>
</reference>
<evidence type="ECO:0000313" key="16">
    <source>
        <dbReference type="Proteomes" id="UP000237153"/>
    </source>
</evidence>
<feature type="binding site" evidence="12">
    <location>
        <position position="60"/>
    </location>
    <ligand>
        <name>Zn(2+)</name>
        <dbReference type="ChEBI" id="CHEBI:29105"/>
        <note>catalytic</note>
    </ligand>
</feature>
<dbReference type="Gene3D" id="3.40.140.10">
    <property type="entry name" value="Cytidine Deaminase, domain 2"/>
    <property type="match status" value="1"/>
</dbReference>
<dbReference type="InterPro" id="IPR050202">
    <property type="entry name" value="Cyt/Deoxycyt_deaminase"/>
</dbReference>
<evidence type="ECO:0000256" key="8">
    <source>
        <dbReference type="ARBA" id="ARBA00032005"/>
    </source>
</evidence>
<dbReference type="GO" id="GO:0055086">
    <property type="term" value="P:nucleobase-containing small molecule metabolic process"/>
    <property type="evidence" value="ECO:0007669"/>
    <property type="project" value="UniProtKB-ARBA"/>
</dbReference>
<dbReference type="PROSITE" id="PS00903">
    <property type="entry name" value="CYT_DCMP_DEAMINASES_1"/>
    <property type="match status" value="1"/>
</dbReference>
<evidence type="ECO:0000256" key="10">
    <source>
        <dbReference type="PIRSR" id="PIRSR606262-1"/>
    </source>
</evidence>
<dbReference type="AlphaFoldDB" id="A0A2J6N2D2"/>
<keyword evidence="7 12" id="KW-0862">Zinc</keyword>
<dbReference type="EMBL" id="DSFH01000068">
    <property type="protein sequence ID" value="HEW64504.1"/>
    <property type="molecule type" value="Genomic_DNA"/>
</dbReference>
<dbReference type="PANTHER" id="PTHR11644">
    <property type="entry name" value="CYTIDINE DEAMINASE"/>
    <property type="match status" value="1"/>
</dbReference>
<evidence type="ECO:0000256" key="5">
    <source>
        <dbReference type="ARBA" id="ARBA00022723"/>
    </source>
</evidence>
<evidence type="ECO:0000256" key="6">
    <source>
        <dbReference type="ARBA" id="ARBA00022801"/>
    </source>
</evidence>
<keyword evidence="5 12" id="KW-0479">Metal-binding</keyword>
<evidence type="ECO:0000313" key="14">
    <source>
        <dbReference type="EMBL" id="HEW64504.1"/>
    </source>
</evidence>
<protein>
    <recommendedName>
        <fullName evidence="4">cytidine deaminase</fullName>
        <ecNumber evidence="4">3.5.4.5</ecNumber>
    </recommendedName>
    <alternativeName>
        <fullName evidence="8">Cytidine aminohydrolase</fullName>
    </alternativeName>
</protein>
<feature type="binding site" evidence="12">
    <location>
        <position position="96"/>
    </location>
    <ligand>
        <name>Zn(2+)</name>
        <dbReference type="ChEBI" id="CHEBI:29105"/>
        <note>catalytic</note>
    </ligand>
</feature>
<reference evidence="14" key="2">
    <citation type="journal article" date="2020" name="mSystems">
        <title>Genome- and Community-Level Interaction Insights into Carbon Utilization and Element Cycling Functions of Hydrothermarchaeota in Hydrothermal Sediment.</title>
        <authorList>
            <person name="Zhou Z."/>
            <person name="Liu Y."/>
            <person name="Xu W."/>
            <person name="Pan J."/>
            <person name="Luo Z.H."/>
            <person name="Li M."/>
        </authorList>
    </citation>
    <scope>NUCLEOTIDE SEQUENCE [LARGE SCALE GENOMIC DNA]</scope>
    <source>
        <strain evidence="14">SpSt-1261</strain>
    </source>
</reference>
<keyword evidence="6 14" id="KW-0378">Hydrolase</keyword>
<evidence type="ECO:0000256" key="1">
    <source>
        <dbReference type="ARBA" id="ARBA00001947"/>
    </source>
</evidence>
<evidence type="ECO:0000256" key="12">
    <source>
        <dbReference type="PIRSR" id="PIRSR606262-3"/>
    </source>
</evidence>
<dbReference type="GO" id="GO:0008270">
    <property type="term" value="F:zinc ion binding"/>
    <property type="evidence" value="ECO:0007669"/>
    <property type="project" value="InterPro"/>
</dbReference>
<feature type="binding site" evidence="12">
    <location>
        <position position="93"/>
    </location>
    <ligand>
        <name>Zn(2+)</name>
        <dbReference type="ChEBI" id="CHEBI:29105"/>
        <note>catalytic</note>
    </ligand>
</feature>
<feature type="active site" description="Proton donor" evidence="10">
    <location>
        <position position="62"/>
    </location>
</feature>
<dbReference type="Proteomes" id="UP000237153">
    <property type="component" value="Unassembled WGS sequence"/>
</dbReference>
<name>A0A2J6N2D2_9CREN</name>
<dbReference type="SUPFAM" id="SSF53927">
    <property type="entry name" value="Cytidine deaminase-like"/>
    <property type="match status" value="1"/>
</dbReference>
<accession>A0A2J6N2D2</accession>
<dbReference type="NCBIfam" id="TIGR01354">
    <property type="entry name" value="cyt_deam_tetra"/>
    <property type="match status" value="1"/>
</dbReference>
<evidence type="ECO:0000256" key="7">
    <source>
        <dbReference type="ARBA" id="ARBA00022833"/>
    </source>
</evidence>
<dbReference type="InterPro" id="IPR016192">
    <property type="entry name" value="APOBEC/CMP_deaminase_Zn-bd"/>
</dbReference>
<dbReference type="NCBIfam" id="NF004064">
    <property type="entry name" value="PRK05578.1"/>
    <property type="match status" value="1"/>
</dbReference>
<dbReference type="EC" id="3.5.4.5" evidence="4"/>
<dbReference type="GO" id="GO:0005829">
    <property type="term" value="C:cytosol"/>
    <property type="evidence" value="ECO:0007669"/>
    <property type="project" value="TreeGrafter"/>
</dbReference>
<evidence type="ECO:0000256" key="2">
    <source>
        <dbReference type="ARBA" id="ARBA00003949"/>
    </source>
</evidence>
<dbReference type="Pfam" id="PF00383">
    <property type="entry name" value="dCMP_cyt_deam_1"/>
    <property type="match status" value="1"/>
</dbReference>
<evidence type="ECO:0000256" key="11">
    <source>
        <dbReference type="PIRSR" id="PIRSR606262-2"/>
    </source>
</evidence>
<dbReference type="GO" id="GO:0004126">
    <property type="term" value="F:cytidine deaminase activity"/>
    <property type="evidence" value="ECO:0007669"/>
    <property type="project" value="UniProtKB-EC"/>
</dbReference>
<dbReference type="InterPro" id="IPR002125">
    <property type="entry name" value="CMP_dCMP_dom"/>
</dbReference>
<comment type="similarity">
    <text evidence="3">Belongs to the cytidine and deoxycytidylate deaminase family.</text>
</comment>
<comment type="caution">
    <text evidence="15">The sequence shown here is derived from an EMBL/GenBank/DDBJ whole genome shotgun (WGS) entry which is preliminary data.</text>
</comment>
<dbReference type="PROSITE" id="PS51747">
    <property type="entry name" value="CYT_DCMP_DEAMINASES_2"/>
    <property type="match status" value="1"/>
</dbReference>
<feature type="binding site" evidence="11">
    <location>
        <begin position="49"/>
        <end position="55"/>
    </location>
    <ligand>
        <name>substrate</name>
    </ligand>
</feature>
<organism evidence="15 16">
    <name type="scientific">Fervidicoccus fontis</name>
    <dbReference type="NCBI Taxonomy" id="683846"/>
    <lineage>
        <taxon>Archaea</taxon>
        <taxon>Thermoproteota</taxon>
        <taxon>Thermoprotei</taxon>
        <taxon>Fervidicoccales</taxon>
        <taxon>Fervidicoccaceae</taxon>
        <taxon>Fervidicoccus</taxon>
    </lineage>
</organism>
<gene>
    <name evidence="15" type="primary">cdd</name>
    <name evidence="15" type="ORF">C0188_02690</name>
    <name evidence="14" type="ORF">ENO39_05580</name>
</gene>
<dbReference type="Proteomes" id="UP000886076">
    <property type="component" value="Unassembled WGS sequence"/>
</dbReference>
<dbReference type="EMBL" id="PNIM01000012">
    <property type="protein sequence ID" value="PMB75518.1"/>
    <property type="molecule type" value="Genomic_DNA"/>
</dbReference>
<evidence type="ECO:0000313" key="15">
    <source>
        <dbReference type="EMBL" id="PMB75518.1"/>
    </source>
</evidence>
<dbReference type="GO" id="GO:0072527">
    <property type="term" value="P:pyrimidine-containing compound metabolic process"/>
    <property type="evidence" value="ECO:0007669"/>
    <property type="project" value="UniProtKB-ARBA"/>
</dbReference>
<dbReference type="GO" id="GO:0042802">
    <property type="term" value="F:identical protein binding"/>
    <property type="evidence" value="ECO:0007669"/>
    <property type="project" value="UniProtKB-ARBA"/>
</dbReference>
<feature type="domain" description="CMP/dCMP-type deaminase" evidence="13">
    <location>
        <begin position="8"/>
        <end position="134"/>
    </location>
</feature>
<dbReference type="RefSeq" id="WP_272985877.1">
    <property type="nucleotide sequence ID" value="NZ_DSFH01000068.1"/>
</dbReference>
<sequence>MKAISEKINLEKLLAIAKDIIKNSYSPYSHFPVAAVVKTKKGNIYTGVNIENASYGLSICAERVAIFKAVSEGDREIEILLVYTPTKQHIYPCGACRQVILEFNPNALVVIANKDGIFKSARIKDLLPMSFSKRSLRSL</sequence>
<evidence type="ECO:0000259" key="13">
    <source>
        <dbReference type="PROSITE" id="PS51747"/>
    </source>
</evidence>
<proteinExistence type="inferred from homology"/>
<comment type="cofactor">
    <cofactor evidence="1 12">
        <name>Zn(2+)</name>
        <dbReference type="ChEBI" id="CHEBI:29105"/>
    </cofactor>
</comment>
<evidence type="ECO:0000256" key="4">
    <source>
        <dbReference type="ARBA" id="ARBA00012783"/>
    </source>
</evidence>